<dbReference type="OrthoDB" id="3768069at2759"/>
<evidence type="ECO:0000256" key="1">
    <source>
        <dbReference type="SAM" id="Phobius"/>
    </source>
</evidence>
<gene>
    <name evidence="3" type="ORF">EJ02DRAFT_339688</name>
</gene>
<dbReference type="AlphaFoldDB" id="A0A6A5SX99"/>
<keyword evidence="1" id="KW-1133">Transmembrane helix</keyword>
<evidence type="ECO:0000313" key="3">
    <source>
        <dbReference type="EMBL" id="KAF1945111.1"/>
    </source>
</evidence>
<proteinExistence type="predicted"/>
<keyword evidence="1" id="KW-0472">Membrane</keyword>
<feature type="transmembrane region" description="Helical" evidence="1">
    <location>
        <begin position="141"/>
        <end position="162"/>
    </location>
</feature>
<evidence type="ECO:0000256" key="2">
    <source>
        <dbReference type="SAM" id="SignalP"/>
    </source>
</evidence>
<organism evidence="3 4">
    <name type="scientific">Clathrospora elynae</name>
    <dbReference type="NCBI Taxonomy" id="706981"/>
    <lineage>
        <taxon>Eukaryota</taxon>
        <taxon>Fungi</taxon>
        <taxon>Dikarya</taxon>
        <taxon>Ascomycota</taxon>
        <taxon>Pezizomycotina</taxon>
        <taxon>Dothideomycetes</taxon>
        <taxon>Pleosporomycetidae</taxon>
        <taxon>Pleosporales</taxon>
        <taxon>Diademaceae</taxon>
        <taxon>Clathrospora</taxon>
    </lineage>
</organism>
<feature type="signal peptide" evidence="2">
    <location>
        <begin position="1"/>
        <end position="20"/>
    </location>
</feature>
<name>A0A6A5SX99_9PLEO</name>
<dbReference type="Proteomes" id="UP000800038">
    <property type="component" value="Unassembled WGS sequence"/>
</dbReference>
<feature type="chain" id="PRO_5025446550" evidence="2">
    <location>
        <begin position="21"/>
        <end position="204"/>
    </location>
</feature>
<evidence type="ECO:0000313" key="4">
    <source>
        <dbReference type="Proteomes" id="UP000800038"/>
    </source>
</evidence>
<reference evidence="3" key="1">
    <citation type="journal article" date="2020" name="Stud. Mycol.">
        <title>101 Dothideomycetes genomes: a test case for predicting lifestyles and emergence of pathogens.</title>
        <authorList>
            <person name="Haridas S."/>
            <person name="Albert R."/>
            <person name="Binder M."/>
            <person name="Bloem J."/>
            <person name="Labutti K."/>
            <person name="Salamov A."/>
            <person name="Andreopoulos B."/>
            <person name="Baker S."/>
            <person name="Barry K."/>
            <person name="Bills G."/>
            <person name="Bluhm B."/>
            <person name="Cannon C."/>
            <person name="Castanera R."/>
            <person name="Culley D."/>
            <person name="Daum C."/>
            <person name="Ezra D."/>
            <person name="Gonzalez J."/>
            <person name="Henrissat B."/>
            <person name="Kuo A."/>
            <person name="Liang C."/>
            <person name="Lipzen A."/>
            <person name="Lutzoni F."/>
            <person name="Magnuson J."/>
            <person name="Mondo S."/>
            <person name="Nolan M."/>
            <person name="Ohm R."/>
            <person name="Pangilinan J."/>
            <person name="Park H.-J."/>
            <person name="Ramirez L."/>
            <person name="Alfaro M."/>
            <person name="Sun H."/>
            <person name="Tritt A."/>
            <person name="Yoshinaga Y."/>
            <person name="Zwiers L.-H."/>
            <person name="Turgeon B."/>
            <person name="Goodwin S."/>
            <person name="Spatafora J."/>
            <person name="Crous P."/>
            <person name="Grigoriev I."/>
        </authorList>
    </citation>
    <scope>NUCLEOTIDE SEQUENCE</scope>
    <source>
        <strain evidence="3">CBS 161.51</strain>
    </source>
</reference>
<protein>
    <submittedName>
        <fullName evidence="3">Uncharacterized protein</fullName>
    </submittedName>
</protein>
<keyword evidence="4" id="KW-1185">Reference proteome</keyword>
<keyword evidence="2" id="KW-0732">Signal</keyword>
<sequence>MFCKTSVLVLSLMGLATILAAPMQYRLEDIQCRCISFSTSAKPTLCTYLESHGLDWQTAYTLATENGLRIQFASQTTISKFLSISKPLPSSVLRSLGQGEALPLTSTELMQSQNKMVCGLGDEVKYMSSRETSLEPELHCVGIFIASFMILLVFYVVGEYVWTRYMTEGSIKLEGDEKTLTAEFVASITTRLDPLVCTAPADYS</sequence>
<dbReference type="EMBL" id="ML976012">
    <property type="protein sequence ID" value="KAF1945111.1"/>
    <property type="molecule type" value="Genomic_DNA"/>
</dbReference>
<keyword evidence="1" id="KW-0812">Transmembrane</keyword>
<accession>A0A6A5SX99</accession>